<dbReference type="SUPFAM" id="SSF48452">
    <property type="entry name" value="TPR-like"/>
    <property type="match status" value="1"/>
</dbReference>
<evidence type="ECO:0000313" key="2">
    <source>
        <dbReference type="Proteomes" id="UP000819052"/>
    </source>
</evidence>
<comment type="caution">
    <text evidence="1">The sequence shown here is derived from an EMBL/GenBank/DDBJ whole genome shotgun (WGS) entry which is preliminary data.</text>
</comment>
<organism evidence="1 2">
    <name type="scientific">Massilia aquatica</name>
    <dbReference type="NCBI Taxonomy" id="2609000"/>
    <lineage>
        <taxon>Bacteria</taxon>
        <taxon>Pseudomonadati</taxon>
        <taxon>Pseudomonadota</taxon>
        <taxon>Betaproteobacteria</taxon>
        <taxon>Burkholderiales</taxon>
        <taxon>Oxalobacteraceae</taxon>
        <taxon>Telluria group</taxon>
        <taxon>Massilia</taxon>
    </lineage>
</organism>
<evidence type="ECO:0000313" key="1">
    <source>
        <dbReference type="EMBL" id="NHZ39431.1"/>
    </source>
</evidence>
<protein>
    <submittedName>
        <fullName evidence="1">Tetratricopeptide repeat protein</fullName>
    </submittedName>
</protein>
<sequence>MTPTFTRLAAWASYPRLSMRAFRAQFPLAGSDGWHGEGDEDDSEFEVILVTGNLSLTQDEYLEILRDPARRLAVDGDLQVEGRVSGVFFVSGDLHCHSVLMSWKWRDDAVRGRILASDCVCISSDDRGARRVAPVCRIETRFLFCWFYEIGQVELNAAAVVFILADWDDSHNLDVPNQVVVWHDTVHVLAVECRDEVTMADSDQPSWDFKAIEAALRAGRSIYQSGFDIGCYPVRIAADDALSVGDLPLAYGLYRQAAAISPAYYPAWFGMADAFWFADAFEQALAASIAASKKFPEDECGLMNDAAVLAARCALLLRRLPLAREMAGVALDHVARNWVKVRGTAPAYRMRAEAHLLDGQLDAAQADLELALEDEPWHDISLWLMGLVHFLRGEHERAQHFHARAVRVNPDLDAAYEDEANTDFLDGEACRVDWDRQDAAVAAAPPRDEAYWRTFMARNESAKIIRVPQHFRSTAMLQDMLDARSEDDDTAWQGDVLDFLEAFPAQAFTPALARAAVARSPHNLKWVPRALIDKAVCLRARRGTGGFALAHVAAQCIDYEVALRAAECGESIANVPPQLVDKALCLAAIMYQPSALDDVPAALIDDDLIAAAIAFGTPWHLESQMPAMYTSVALLERAIDQYKRALDAISGTRFDAHLYQHALRRYGQDSDWDQIVARHSPALCDAQPRTSCAEVCWSAFWDEAFILRQVAGKSNRLSPWQIPDACFTQAIANACAKRDRIHLDTIPLRFVHQAMCNAFSKEYPGMLGHVPVAYRSAAICRAAVKKDPANLALVPLAQRNVDLCVVALLASETVECDVPSPVHRAVFERLIARHAGDFEPGFLYLSRAERAVCRSMPEIDAAMADCATVRARKAGSGFTRDDKAQARFVQGYCHFLRGEPAKAARLHPGDDWPAYEDVHFDEPSEPVDFNKGKFDTIMRDLDRLTQARDYRRALAAVEAGERMLADAGSRDACFWAQVLDKKRFLAYELGEWDLNETACHQIIERLQHQDLWLFSAFMEPLRAALRSAWFRLGTMHAGADRSAGELKADLALIDKALALFYSDEDDEVIAPFKEGRATVRALLDAASA</sequence>
<name>A0ABX0LX75_9BURK</name>
<dbReference type="InterPro" id="IPR011990">
    <property type="entry name" value="TPR-like_helical_dom_sf"/>
</dbReference>
<keyword evidence="2" id="KW-1185">Reference proteome</keyword>
<dbReference type="Gene3D" id="1.25.40.10">
    <property type="entry name" value="Tetratricopeptide repeat domain"/>
    <property type="match status" value="1"/>
</dbReference>
<dbReference type="RefSeq" id="WP_167075113.1">
    <property type="nucleotide sequence ID" value="NZ_VVIW01000002.1"/>
</dbReference>
<proteinExistence type="predicted"/>
<reference evidence="1 2" key="1">
    <citation type="submission" date="2019-09" db="EMBL/GenBank/DDBJ databases">
        <title>Taxonomy of Antarctic Massilia spp.: description of Massilia rubra sp. nov., Massilia aquatica sp. nov., Massilia mucilaginosa sp. nov., Massilia frigida sp. nov. isolated from streams, lakes and regoliths.</title>
        <authorList>
            <person name="Holochova P."/>
            <person name="Sedlacek I."/>
            <person name="Kralova S."/>
            <person name="Maslanova I."/>
            <person name="Busse H.-J."/>
            <person name="Stankova E."/>
            <person name="Vrbovska V."/>
            <person name="Kovarovic V."/>
            <person name="Bartak M."/>
            <person name="Svec P."/>
            <person name="Pantucek R."/>
        </authorList>
    </citation>
    <scope>NUCLEOTIDE SEQUENCE [LARGE SCALE GENOMIC DNA]</scope>
    <source>
        <strain evidence="1 2">CCM 8693</strain>
    </source>
</reference>
<dbReference type="Proteomes" id="UP000819052">
    <property type="component" value="Unassembled WGS sequence"/>
</dbReference>
<dbReference type="EMBL" id="VVIW01000002">
    <property type="protein sequence ID" value="NHZ39431.1"/>
    <property type="molecule type" value="Genomic_DNA"/>
</dbReference>
<accession>A0ABX0LX75</accession>
<gene>
    <name evidence="1" type="ORF">F1609_04505</name>
</gene>